<dbReference type="Proteomes" id="UP000176998">
    <property type="component" value="Unassembled WGS sequence"/>
</dbReference>
<evidence type="ECO:0000313" key="3">
    <source>
        <dbReference type="Proteomes" id="UP000176998"/>
    </source>
</evidence>
<evidence type="ECO:0000313" key="2">
    <source>
        <dbReference type="EMBL" id="OHF01284.1"/>
    </source>
</evidence>
<feature type="region of interest" description="Disordered" evidence="1">
    <location>
        <begin position="1"/>
        <end position="84"/>
    </location>
</feature>
<proteinExistence type="predicted"/>
<comment type="caution">
    <text evidence="2">The sequence shown here is derived from an EMBL/GenBank/DDBJ whole genome shotgun (WGS) entry which is preliminary data.</text>
</comment>
<dbReference type="RefSeq" id="XP_022478426.1">
    <property type="nucleotide sequence ID" value="XM_022614967.1"/>
</dbReference>
<dbReference type="OrthoDB" id="4840992at2759"/>
<protein>
    <submittedName>
        <fullName evidence="2">Uncharacterized protein</fullName>
    </submittedName>
</protein>
<name>A0A1G4BIP0_9PEZI</name>
<evidence type="ECO:0000256" key="1">
    <source>
        <dbReference type="SAM" id="MobiDB-lite"/>
    </source>
</evidence>
<organism evidence="2 3">
    <name type="scientific">Colletotrichum orchidophilum</name>
    <dbReference type="NCBI Taxonomy" id="1209926"/>
    <lineage>
        <taxon>Eukaryota</taxon>
        <taxon>Fungi</taxon>
        <taxon>Dikarya</taxon>
        <taxon>Ascomycota</taxon>
        <taxon>Pezizomycotina</taxon>
        <taxon>Sordariomycetes</taxon>
        <taxon>Hypocreomycetidae</taxon>
        <taxon>Glomerellales</taxon>
        <taxon>Glomerellaceae</taxon>
        <taxon>Colletotrichum</taxon>
    </lineage>
</organism>
<reference evidence="2 3" key="1">
    <citation type="submission" date="2016-09" db="EMBL/GenBank/DDBJ databases">
        <authorList>
            <person name="Capua I."/>
            <person name="De Benedictis P."/>
            <person name="Joannis T."/>
            <person name="Lombin L.H."/>
            <person name="Cattoli G."/>
        </authorList>
    </citation>
    <scope>NUCLEOTIDE SEQUENCE [LARGE SCALE GENOMIC DNA]</scope>
    <source>
        <strain evidence="2 3">IMI 309357</strain>
    </source>
</reference>
<sequence length="84" mass="9498">MARRSGQDRRDQEQRRHKEGVRARWRNQTKLVSIFACNRSPTNPVKGSPGQVGGMTIGPSRPDAGNEDRRSQKRPSLREQAAMV</sequence>
<gene>
    <name evidence="2" type="ORF">CORC01_03317</name>
</gene>
<feature type="compositionally biased region" description="Basic and acidic residues" evidence="1">
    <location>
        <begin position="1"/>
        <end position="22"/>
    </location>
</feature>
<accession>A0A1G4BIP0</accession>
<keyword evidence="3" id="KW-1185">Reference proteome</keyword>
<dbReference type="AlphaFoldDB" id="A0A1G4BIP0"/>
<dbReference type="EMBL" id="MJBS01000020">
    <property type="protein sequence ID" value="OHF01284.1"/>
    <property type="molecule type" value="Genomic_DNA"/>
</dbReference>
<dbReference type="GeneID" id="34556477"/>